<evidence type="ECO:0000313" key="11">
    <source>
        <dbReference type="Proteomes" id="UP000009046"/>
    </source>
</evidence>
<dbReference type="AlphaFoldDB" id="E0W0F5"/>
<comment type="function">
    <text evidence="8">Gustatory receptor which mediates acceptance or avoidance behavior, depending on its substrates.</text>
</comment>
<evidence type="ECO:0000256" key="1">
    <source>
        <dbReference type="ARBA" id="ARBA00004651"/>
    </source>
</evidence>
<evidence type="ECO:0000256" key="5">
    <source>
        <dbReference type="ARBA" id="ARBA00023136"/>
    </source>
</evidence>
<dbReference type="RefSeq" id="XP_002431849.1">
    <property type="nucleotide sequence ID" value="XM_002431804.1"/>
</dbReference>
<dbReference type="EMBL" id="AAZO01006706">
    <property type="status" value="NOT_ANNOTATED_CDS"/>
    <property type="molecule type" value="Genomic_DNA"/>
</dbReference>
<keyword evidence="6 8" id="KW-0675">Receptor</keyword>
<dbReference type="OrthoDB" id="6366728at2759"/>
<evidence type="ECO:0000256" key="7">
    <source>
        <dbReference type="ARBA" id="ARBA00023224"/>
    </source>
</evidence>
<dbReference type="GO" id="GO:0008049">
    <property type="term" value="P:male courtship behavior"/>
    <property type="evidence" value="ECO:0007669"/>
    <property type="project" value="TreeGrafter"/>
</dbReference>
<dbReference type="PANTHER" id="PTHR21143:SF133">
    <property type="entry name" value="GUSTATORY AND PHEROMONE RECEPTOR 32A-RELATED"/>
    <property type="match status" value="1"/>
</dbReference>
<evidence type="ECO:0000256" key="8">
    <source>
        <dbReference type="RuleBase" id="RU363108"/>
    </source>
</evidence>
<evidence type="ECO:0000256" key="6">
    <source>
        <dbReference type="ARBA" id="ARBA00023170"/>
    </source>
</evidence>
<evidence type="ECO:0000256" key="3">
    <source>
        <dbReference type="ARBA" id="ARBA00022692"/>
    </source>
</evidence>
<keyword evidence="7 8" id="KW-0807">Transducer</keyword>
<dbReference type="OMA" id="TMRAVKQ"/>
<dbReference type="GO" id="GO:0030425">
    <property type="term" value="C:dendrite"/>
    <property type="evidence" value="ECO:0007669"/>
    <property type="project" value="TreeGrafter"/>
</dbReference>
<keyword evidence="2 8" id="KW-1003">Cell membrane</keyword>
<proteinExistence type="inferred from homology"/>
<evidence type="ECO:0000313" key="10">
    <source>
        <dbReference type="EnsemblMetazoa" id="PHUM551510-PA"/>
    </source>
</evidence>
<accession>E0W0F5</accession>
<dbReference type="CTD" id="8234630"/>
<dbReference type="EnsemblMetazoa" id="PHUM551510-RA">
    <property type="protein sequence ID" value="PHUM551510-PA"/>
    <property type="gene ID" value="PHUM551510"/>
</dbReference>
<dbReference type="GO" id="GO:0030424">
    <property type="term" value="C:axon"/>
    <property type="evidence" value="ECO:0007669"/>
    <property type="project" value="TreeGrafter"/>
</dbReference>
<protein>
    <recommendedName>
        <fullName evidence="8">Gustatory receptor</fullName>
    </recommendedName>
</protein>
<organism>
    <name type="scientific">Pediculus humanus subsp. corporis</name>
    <name type="common">Body louse</name>
    <dbReference type="NCBI Taxonomy" id="121224"/>
    <lineage>
        <taxon>Eukaryota</taxon>
        <taxon>Metazoa</taxon>
        <taxon>Ecdysozoa</taxon>
        <taxon>Arthropoda</taxon>
        <taxon>Hexapoda</taxon>
        <taxon>Insecta</taxon>
        <taxon>Pterygota</taxon>
        <taxon>Neoptera</taxon>
        <taxon>Paraneoptera</taxon>
        <taxon>Psocodea</taxon>
        <taxon>Troctomorpha</taxon>
        <taxon>Phthiraptera</taxon>
        <taxon>Anoplura</taxon>
        <taxon>Pediculidae</taxon>
        <taxon>Pediculus</taxon>
    </lineage>
</organism>
<dbReference type="Proteomes" id="UP000009046">
    <property type="component" value="Unassembled WGS sequence"/>
</dbReference>
<comment type="similarity">
    <text evidence="8">Belongs to the insect chemoreceptor superfamily. Gustatory receptor (GR) family.</text>
</comment>
<dbReference type="InterPro" id="IPR013604">
    <property type="entry name" value="7TM_chemorcpt"/>
</dbReference>
<feature type="transmembrane region" description="Helical" evidence="8">
    <location>
        <begin position="251"/>
        <end position="274"/>
    </location>
</feature>
<evidence type="ECO:0000313" key="9">
    <source>
        <dbReference type="EMBL" id="EEB19111.1"/>
    </source>
</evidence>
<keyword evidence="4 8" id="KW-1133">Transmembrane helix</keyword>
<feature type="transmembrane region" description="Helical" evidence="8">
    <location>
        <begin position="360"/>
        <end position="381"/>
    </location>
</feature>
<feature type="transmembrane region" description="Helical" evidence="8">
    <location>
        <begin position="294"/>
        <end position="318"/>
    </location>
</feature>
<dbReference type="GO" id="GO:0005886">
    <property type="term" value="C:plasma membrane"/>
    <property type="evidence" value="ECO:0007669"/>
    <property type="project" value="UniProtKB-SubCell"/>
</dbReference>
<keyword evidence="3 8" id="KW-0812">Transmembrane</keyword>
<dbReference type="GeneID" id="8234630"/>
<gene>
    <name evidence="10" type="primary">8234630</name>
    <name evidence="9" type="ORF">Phum_PHUM551510</name>
</gene>
<evidence type="ECO:0000256" key="2">
    <source>
        <dbReference type="ARBA" id="ARBA00022475"/>
    </source>
</evidence>
<dbReference type="GO" id="GO:0050909">
    <property type="term" value="P:sensory perception of taste"/>
    <property type="evidence" value="ECO:0007669"/>
    <property type="project" value="InterPro"/>
</dbReference>
<keyword evidence="11" id="KW-1185">Reference proteome</keyword>
<comment type="subcellular location">
    <subcellularLocation>
        <location evidence="1 8">Cell membrane</location>
        <topology evidence="1 8">Multi-pass membrane protein</topology>
    </subcellularLocation>
</comment>
<name>E0W0F5_PEDHC</name>
<dbReference type="HOGENOM" id="CLU_714351_0_0_1"/>
<feature type="transmembrane region" description="Helical" evidence="8">
    <location>
        <begin position="161"/>
        <end position="182"/>
    </location>
</feature>
<feature type="transmembrane region" description="Helical" evidence="8">
    <location>
        <begin position="126"/>
        <end position="149"/>
    </location>
</feature>
<dbReference type="GO" id="GO:0043025">
    <property type="term" value="C:neuronal cell body"/>
    <property type="evidence" value="ECO:0007669"/>
    <property type="project" value="TreeGrafter"/>
</dbReference>
<evidence type="ECO:0000256" key="4">
    <source>
        <dbReference type="ARBA" id="ARBA00022989"/>
    </source>
</evidence>
<dbReference type="GO" id="GO:0007635">
    <property type="term" value="P:chemosensory behavior"/>
    <property type="evidence" value="ECO:0007669"/>
    <property type="project" value="TreeGrafter"/>
</dbReference>
<dbReference type="KEGG" id="phu:Phum_PHUM551510"/>
<feature type="transmembrane region" description="Helical" evidence="8">
    <location>
        <begin position="39"/>
        <end position="63"/>
    </location>
</feature>
<dbReference type="GO" id="GO:0007165">
    <property type="term" value="P:signal transduction"/>
    <property type="evidence" value="ECO:0007669"/>
    <property type="project" value="UniProtKB-KW"/>
</dbReference>
<dbReference type="EMBL" id="DS235858">
    <property type="protein sequence ID" value="EEB19111.1"/>
    <property type="molecule type" value="Genomic_DNA"/>
</dbReference>
<reference evidence="9" key="1">
    <citation type="submission" date="2007-04" db="EMBL/GenBank/DDBJ databases">
        <title>Annotation of Pediculus humanus corporis strain USDA.</title>
        <authorList>
            <person name="Kirkness E."/>
            <person name="Hannick L."/>
            <person name="Hass B."/>
            <person name="Bruggner R."/>
            <person name="Lawson D."/>
            <person name="Bidwell S."/>
            <person name="Joardar V."/>
            <person name="Caler E."/>
            <person name="Walenz B."/>
            <person name="Inman J."/>
            <person name="Schobel S."/>
            <person name="Galinsky K."/>
            <person name="Amedeo P."/>
            <person name="Strausberg R."/>
        </authorList>
    </citation>
    <scope>NUCLEOTIDE SEQUENCE</scope>
    <source>
        <strain evidence="9">USDA</strain>
    </source>
</reference>
<sequence>MNGKKGGVEELILPIMTISQIMGTTYYKKTLENNKKKIFLYRIIILSFIIMVLVHEIPTMIFWTRNTEGIHAILAFMETRLRWGVVIINLIVNSGRNGKFNEVVEELTNTELNVYDDKKKIIWFQIFILSSTLTLLICYMCLGVDVLWINPYYHWYTSSVYIITEFYTGFANVQFVVVLFVIKKHLTALKDDIRNSDFKLMNGSKKKDVMVFFVCSKFKRDDIGEIVKFRQIHMNLMNVCYKTNDCFCIQVFIFLMTSLVEMTYSFRSAVVFYLNPDGGSVNSWKTKYWYEVALIFFWGGYYMWQILIIIVSCSAVIFEAFDISNAVNDLLNKVEDKESKKQIFSLQIMNHQIVFYGGKFIILNYPLINSIIGTVMTYLVIISTSNF</sequence>
<reference evidence="10" key="3">
    <citation type="submission" date="2020-05" db="UniProtKB">
        <authorList>
            <consortium name="EnsemblMetazoa"/>
        </authorList>
    </citation>
    <scope>IDENTIFICATION</scope>
    <source>
        <strain evidence="10">USDA</strain>
    </source>
</reference>
<feature type="transmembrane region" description="Helical" evidence="8">
    <location>
        <begin position="69"/>
        <end position="92"/>
    </location>
</feature>
<dbReference type="VEuPathDB" id="VectorBase:PHUM551510"/>
<dbReference type="PANTHER" id="PTHR21143">
    <property type="entry name" value="INVERTEBRATE GUSTATORY RECEPTOR"/>
    <property type="match status" value="1"/>
</dbReference>
<keyword evidence="5 8" id="KW-0472">Membrane</keyword>
<dbReference type="InParanoid" id="E0W0F5"/>
<dbReference type="Pfam" id="PF08395">
    <property type="entry name" value="7tm_7"/>
    <property type="match status" value="1"/>
</dbReference>
<reference evidence="9" key="2">
    <citation type="submission" date="2007-04" db="EMBL/GenBank/DDBJ databases">
        <title>The genome of the human body louse.</title>
        <authorList>
            <consortium name="The Human Body Louse Genome Consortium"/>
            <person name="Kirkness E."/>
            <person name="Walenz B."/>
            <person name="Hass B."/>
            <person name="Bruggner R."/>
            <person name="Strausberg R."/>
        </authorList>
    </citation>
    <scope>NUCLEOTIDE SEQUENCE</scope>
    <source>
        <strain evidence="9">USDA</strain>
    </source>
</reference>